<dbReference type="Pfam" id="PF00505">
    <property type="entry name" value="HMG_box"/>
    <property type="match status" value="1"/>
</dbReference>
<keyword evidence="5" id="KW-1185">Reference proteome</keyword>
<dbReference type="InterPro" id="IPR009071">
    <property type="entry name" value="HMG_box_dom"/>
</dbReference>
<dbReference type="Proteomes" id="UP000269721">
    <property type="component" value="Unassembled WGS sequence"/>
</dbReference>
<proteinExistence type="predicted"/>
<dbReference type="AlphaFoldDB" id="A0A4P9WHL8"/>
<dbReference type="InterPro" id="IPR050342">
    <property type="entry name" value="HMGB"/>
</dbReference>
<keyword evidence="1 2" id="KW-0238">DNA-binding</keyword>
<reference evidence="5" key="1">
    <citation type="journal article" date="2018" name="Nat. Microbiol.">
        <title>Leveraging single-cell genomics to expand the fungal tree of life.</title>
        <authorList>
            <person name="Ahrendt S.R."/>
            <person name="Quandt C.A."/>
            <person name="Ciobanu D."/>
            <person name="Clum A."/>
            <person name="Salamov A."/>
            <person name="Andreopoulos B."/>
            <person name="Cheng J.F."/>
            <person name="Woyke T."/>
            <person name="Pelin A."/>
            <person name="Henrissat B."/>
            <person name="Reynolds N.K."/>
            <person name="Benny G.L."/>
            <person name="Smith M.E."/>
            <person name="James T.Y."/>
            <person name="Grigoriev I.V."/>
        </authorList>
    </citation>
    <scope>NUCLEOTIDE SEQUENCE [LARGE SCALE GENOMIC DNA]</scope>
</reference>
<dbReference type="EMBL" id="KZ995111">
    <property type="protein sequence ID" value="RKO91343.1"/>
    <property type="molecule type" value="Genomic_DNA"/>
</dbReference>
<dbReference type="PANTHER" id="PTHR48112">
    <property type="entry name" value="HIGH MOBILITY GROUP PROTEIN DSP1"/>
    <property type="match status" value="1"/>
</dbReference>
<dbReference type="GO" id="GO:0005634">
    <property type="term" value="C:nucleus"/>
    <property type="evidence" value="ECO:0007669"/>
    <property type="project" value="UniProtKB-UniRule"/>
</dbReference>
<evidence type="ECO:0000313" key="4">
    <source>
        <dbReference type="EMBL" id="RKO91343.1"/>
    </source>
</evidence>
<feature type="DNA-binding region" description="HMG box" evidence="2">
    <location>
        <begin position="11"/>
        <end position="79"/>
    </location>
</feature>
<feature type="non-terminal residue" evidence="4">
    <location>
        <position position="1"/>
    </location>
</feature>
<accession>A0A4P9WHL8</accession>
<dbReference type="SUPFAM" id="SSF47095">
    <property type="entry name" value="HMG-box"/>
    <property type="match status" value="1"/>
</dbReference>
<dbReference type="Gene3D" id="1.10.30.10">
    <property type="entry name" value="High mobility group box domain"/>
    <property type="match status" value="1"/>
</dbReference>
<dbReference type="PRINTS" id="PR00886">
    <property type="entry name" value="HIGHMOBLTY12"/>
</dbReference>
<dbReference type="OrthoDB" id="1919336at2759"/>
<evidence type="ECO:0000259" key="3">
    <source>
        <dbReference type="PROSITE" id="PS50118"/>
    </source>
</evidence>
<feature type="non-terminal residue" evidence="4">
    <location>
        <position position="80"/>
    </location>
</feature>
<feature type="domain" description="HMG box" evidence="3">
    <location>
        <begin position="11"/>
        <end position="79"/>
    </location>
</feature>
<evidence type="ECO:0000256" key="1">
    <source>
        <dbReference type="ARBA" id="ARBA00023125"/>
    </source>
</evidence>
<gene>
    <name evidence="4" type="ORF">BDK51DRAFT_13674</name>
</gene>
<organism evidence="4 5">
    <name type="scientific">Blyttiomyces helicus</name>
    <dbReference type="NCBI Taxonomy" id="388810"/>
    <lineage>
        <taxon>Eukaryota</taxon>
        <taxon>Fungi</taxon>
        <taxon>Fungi incertae sedis</taxon>
        <taxon>Chytridiomycota</taxon>
        <taxon>Chytridiomycota incertae sedis</taxon>
        <taxon>Chytridiomycetes</taxon>
        <taxon>Chytridiomycetes incertae sedis</taxon>
        <taxon>Blyttiomyces</taxon>
    </lineage>
</organism>
<protein>
    <submittedName>
        <fullName evidence="4">High mobility group box domain-containing protein</fullName>
    </submittedName>
</protein>
<evidence type="ECO:0000256" key="2">
    <source>
        <dbReference type="PROSITE-ProRule" id="PRU00267"/>
    </source>
</evidence>
<sequence length="80" mass="9135">KVKAKKDPNAPKKPPTSYLLFSIETRPQLKNDNPEASFGALGKMLGDAWKVLPDNEKETYKVRAEAEKTRYDQEMANYHP</sequence>
<dbReference type="GO" id="GO:0003677">
    <property type="term" value="F:DNA binding"/>
    <property type="evidence" value="ECO:0007669"/>
    <property type="project" value="UniProtKB-UniRule"/>
</dbReference>
<dbReference type="SMART" id="SM00398">
    <property type="entry name" value="HMG"/>
    <property type="match status" value="1"/>
</dbReference>
<dbReference type="PROSITE" id="PS50118">
    <property type="entry name" value="HMG_BOX_2"/>
    <property type="match status" value="1"/>
</dbReference>
<keyword evidence="2" id="KW-0539">Nucleus</keyword>
<name>A0A4P9WHL8_9FUNG</name>
<dbReference type="InterPro" id="IPR036910">
    <property type="entry name" value="HMG_box_dom_sf"/>
</dbReference>
<evidence type="ECO:0000313" key="5">
    <source>
        <dbReference type="Proteomes" id="UP000269721"/>
    </source>
</evidence>